<evidence type="ECO:0000313" key="2">
    <source>
        <dbReference type="EMBL" id="EAX98135.1"/>
    </source>
</evidence>
<accession>A2FAB8</accession>
<evidence type="ECO:0000256" key="1">
    <source>
        <dbReference type="PROSITE-ProRule" id="PRU00023"/>
    </source>
</evidence>
<dbReference type="InterPro" id="IPR002110">
    <property type="entry name" value="Ankyrin_rpt"/>
</dbReference>
<dbReference type="InterPro" id="IPR036770">
    <property type="entry name" value="Ankyrin_rpt-contain_sf"/>
</dbReference>
<proteinExistence type="predicted"/>
<dbReference type="VEuPathDB" id="TrichDB:TVAGG3_0916680"/>
<organism evidence="2 3">
    <name type="scientific">Trichomonas vaginalis (strain ATCC PRA-98 / G3)</name>
    <dbReference type="NCBI Taxonomy" id="412133"/>
    <lineage>
        <taxon>Eukaryota</taxon>
        <taxon>Metamonada</taxon>
        <taxon>Parabasalia</taxon>
        <taxon>Trichomonadida</taxon>
        <taxon>Trichomonadidae</taxon>
        <taxon>Trichomonas</taxon>
    </lineage>
</organism>
<sequence>MKGYVLPELEDIANFETILDNLTDDDIYVVTDFFKKYEKSNDGILIQYISLINTYCNIRYHKIDTYTKALIELQRDPKLHSLIPKYISGKPIALLIIGGYYTFSDFKHCSDRTKIYIDALSNNDPETMKYILRYGYPKGTLHDAIIHDKLSDLKNFPLTKFIKTSPLAISIQENLDIEAFCLIYGAENCYFRFQNSNIKRAHPHCIMALIYMNNLDRLKSYSEEKNLSMINAIYFATSYRRQEIFDWLVTSQTGLPEDFNGFVDYSNPWRISHFLELDGISHFMNPRQFSLAVKRNCYEIVKYFLSHGYFDLNNDEFSAFLTQEDIDSIMLCAISQRNVEMIKLLQQYGYNFSDLLDQAVETGDIDLVKYLIPDPQNYKSYSQQRKTLLFNAVKSDDFEVMKYFIDNGHDINQYCFDGFELFSVLSYAIKLGNLKTVEFLIDSGANVNYEYNGSVYPLIAAMCYDKFEIFKLLIERKADIENCYNLHTDLREYGNIFSLFTDLPSLQFIDPFLIALSMGDVRYLEILLENNIKIETKSGYDYFITTILMNTEQTISKILLEKIDCDKYDLIDMDYHKRNLLNNDQSEIYEPGDPRFKINGVDVGSKISTYLGRELSYNEMKYYFDLVKFVLITNCDQTERIVSNDLFTEEDLLPLLEFYDLDIIQRPITQTMIKLNNALLDNSSSFDRSLISNPVYQNYLIKMMNK</sequence>
<dbReference type="STRING" id="5722.A2FAB8"/>
<dbReference type="InParanoid" id="A2FAB8"/>
<keyword evidence="1" id="KW-0040">ANK repeat</keyword>
<dbReference type="SMART" id="SM00248">
    <property type="entry name" value="ANK"/>
    <property type="match status" value="6"/>
</dbReference>
<dbReference type="PROSITE" id="PS50088">
    <property type="entry name" value="ANK_REPEAT"/>
    <property type="match status" value="1"/>
</dbReference>
<reference evidence="2" key="2">
    <citation type="journal article" date="2007" name="Science">
        <title>Draft genome sequence of the sexually transmitted pathogen Trichomonas vaginalis.</title>
        <authorList>
            <person name="Carlton J.M."/>
            <person name="Hirt R.P."/>
            <person name="Silva J.C."/>
            <person name="Delcher A.L."/>
            <person name="Schatz M."/>
            <person name="Zhao Q."/>
            <person name="Wortman J.R."/>
            <person name="Bidwell S.L."/>
            <person name="Alsmark U.C.M."/>
            <person name="Besteiro S."/>
            <person name="Sicheritz-Ponten T."/>
            <person name="Noel C.J."/>
            <person name="Dacks J.B."/>
            <person name="Foster P.G."/>
            <person name="Simillion C."/>
            <person name="Van de Peer Y."/>
            <person name="Miranda-Saavedra D."/>
            <person name="Barton G.J."/>
            <person name="Westrop G.D."/>
            <person name="Mueller S."/>
            <person name="Dessi D."/>
            <person name="Fiori P.L."/>
            <person name="Ren Q."/>
            <person name="Paulsen I."/>
            <person name="Zhang H."/>
            <person name="Bastida-Corcuera F.D."/>
            <person name="Simoes-Barbosa A."/>
            <person name="Brown M.T."/>
            <person name="Hayes R.D."/>
            <person name="Mukherjee M."/>
            <person name="Okumura C.Y."/>
            <person name="Schneider R."/>
            <person name="Smith A.J."/>
            <person name="Vanacova S."/>
            <person name="Villalvazo M."/>
            <person name="Haas B.J."/>
            <person name="Pertea M."/>
            <person name="Feldblyum T.V."/>
            <person name="Utterback T.R."/>
            <person name="Shu C.L."/>
            <person name="Osoegawa K."/>
            <person name="de Jong P.J."/>
            <person name="Hrdy I."/>
            <person name="Horvathova L."/>
            <person name="Zubacova Z."/>
            <person name="Dolezal P."/>
            <person name="Malik S.B."/>
            <person name="Logsdon J.M. Jr."/>
            <person name="Henze K."/>
            <person name="Gupta A."/>
            <person name="Wang C.C."/>
            <person name="Dunne R.L."/>
            <person name="Upcroft J.A."/>
            <person name="Upcroft P."/>
            <person name="White O."/>
            <person name="Salzberg S.L."/>
            <person name="Tang P."/>
            <person name="Chiu C.-H."/>
            <person name="Lee Y.-S."/>
            <person name="Embley T.M."/>
            <person name="Coombs G.H."/>
            <person name="Mottram J.C."/>
            <person name="Tachezy J."/>
            <person name="Fraser-Liggett C.M."/>
            <person name="Johnson P.J."/>
        </authorList>
    </citation>
    <scope>NUCLEOTIDE SEQUENCE [LARGE SCALE GENOMIC DNA]</scope>
    <source>
        <strain evidence="2">G3</strain>
    </source>
</reference>
<dbReference type="eggNOG" id="KOG1082">
    <property type="taxonomic scope" value="Eukaryota"/>
</dbReference>
<reference evidence="2" key="1">
    <citation type="submission" date="2006-10" db="EMBL/GenBank/DDBJ databases">
        <authorList>
            <person name="Amadeo P."/>
            <person name="Zhao Q."/>
            <person name="Wortman J."/>
            <person name="Fraser-Liggett C."/>
            <person name="Carlton J."/>
        </authorList>
    </citation>
    <scope>NUCLEOTIDE SEQUENCE</scope>
    <source>
        <strain evidence="2">G3</strain>
    </source>
</reference>
<dbReference type="SUPFAM" id="SSF48403">
    <property type="entry name" value="Ankyrin repeat"/>
    <property type="match status" value="1"/>
</dbReference>
<name>A2FAB8_TRIV3</name>
<dbReference type="PROSITE" id="PS50297">
    <property type="entry name" value="ANK_REP_REGION"/>
    <property type="match status" value="1"/>
</dbReference>
<protein>
    <submittedName>
        <fullName evidence="2">Uncharacterized protein</fullName>
    </submittedName>
</protein>
<dbReference type="VEuPathDB" id="TrichDB:TVAG_332450"/>
<feature type="repeat" description="ANK" evidence="1">
    <location>
        <begin position="420"/>
        <end position="452"/>
    </location>
</feature>
<dbReference type="Pfam" id="PF12796">
    <property type="entry name" value="Ank_2"/>
    <property type="match status" value="1"/>
</dbReference>
<dbReference type="Gene3D" id="1.25.40.20">
    <property type="entry name" value="Ankyrin repeat-containing domain"/>
    <property type="match status" value="1"/>
</dbReference>
<dbReference type="PANTHER" id="PTHR24159:SF5">
    <property type="entry name" value="ANK_REP_REGION DOMAIN-CONTAINING PROTEIN"/>
    <property type="match status" value="1"/>
</dbReference>
<dbReference type="PANTHER" id="PTHR24159">
    <property type="match status" value="1"/>
</dbReference>
<gene>
    <name evidence="2" type="ORF">TVAG_332450</name>
</gene>
<keyword evidence="3" id="KW-1185">Reference proteome</keyword>
<dbReference type="KEGG" id="tva:4755928"/>
<dbReference type="EMBL" id="DS113686">
    <property type="protein sequence ID" value="EAX98135.1"/>
    <property type="molecule type" value="Genomic_DNA"/>
</dbReference>
<dbReference type="RefSeq" id="XP_001311065.1">
    <property type="nucleotide sequence ID" value="XM_001311064.1"/>
</dbReference>
<dbReference type="AlphaFoldDB" id="A2FAB8"/>
<dbReference type="Proteomes" id="UP000001542">
    <property type="component" value="Unassembled WGS sequence"/>
</dbReference>
<evidence type="ECO:0000313" key="3">
    <source>
        <dbReference type="Proteomes" id="UP000001542"/>
    </source>
</evidence>
<dbReference type="SMR" id="A2FAB8"/>